<dbReference type="RefSeq" id="XP_018136807.1">
    <property type="nucleotide sequence ID" value="XM_018289212.1"/>
</dbReference>
<name>A0A179EZV1_METCM</name>
<organism evidence="8 9">
    <name type="scientific">Pochonia chlamydosporia 170</name>
    <dbReference type="NCBI Taxonomy" id="1380566"/>
    <lineage>
        <taxon>Eukaryota</taxon>
        <taxon>Fungi</taxon>
        <taxon>Dikarya</taxon>
        <taxon>Ascomycota</taxon>
        <taxon>Pezizomycotina</taxon>
        <taxon>Sordariomycetes</taxon>
        <taxon>Hypocreomycetidae</taxon>
        <taxon>Hypocreales</taxon>
        <taxon>Clavicipitaceae</taxon>
        <taxon>Pochonia</taxon>
    </lineage>
</organism>
<evidence type="ECO:0000256" key="6">
    <source>
        <dbReference type="SAM" id="MobiDB-lite"/>
    </source>
</evidence>
<dbReference type="PROSITE" id="PS50048">
    <property type="entry name" value="ZN2_CY6_FUNGAL_2"/>
    <property type="match status" value="1"/>
</dbReference>
<evidence type="ECO:0000256" key="1">
    <source>
        <dbReference type="ARBA" id="ARBA00004123"/>
    </source>
</evidence>
<gene>
    <name evidence="8" type="ORF">VFPPC_10921</name>
</gene>
<dbReference type="InterPro" id="IPR036864">
    <property type="entry name" value="Zn2-C6_fun-type_DNA-bd_sf"/>
</dbReference>
<reference evidence="8 9" key="1">
    <citation type="journal article" date="2016" name="PLoS Pathog.">
        <title>Biosynthesis of antibiotic leucinostatins in bio-control fungus Purpureocillium lilacinum and their inhibition on phytophthora revealed by genome mining.</title>
        <authorList>
            <person name="Wang G."/>
            <person name="Liu Z."/>
            <person name="Lin R."/>
            <person name="Li E."/>
            <person name="Mao Z."/>
            <person name="Ling J."/>
            <person name="Yang Y."/>
            <person name="Yin W.B."/>
            <person name="Xie B."/>
        </authorList>
    </citation>
    <scope>NUCLEOTIDE SEQUENCE [LARGE SCALE GENOMIC DNA]</scope>
    <source>
        <strain evidence="8">170</strain>
    </source>
</reference>
<evidence type="ECO:0000256" key="5">
    <source>
        <dbReference type="ARBA" id="ARBA00023242"/>
    </source>
</evidence>
<sequence>MFMTFRCSREEDGRMDYVETTQRHHQVKENSSGSACVACRKKKLGCSREKDGCRRCRVRGDVCVYETQHMRGRKSQAGDSLSRKNFQQASLDLNEMENVSPPVQQDRILARGASRTASDQASQSRNQTSIDTQHSPQTSIHDFSEIPDAVNSTMSPAPNDRISDKPQLDIEDDYLAQMLELDDGLFAQELAGISNSNLSPAEDADTHTSQSSYFNPPFNAKLQFQRISVDPPSARTSGSSSDNDDFGDMDVCECTTTALQMLEAVVVSSNGNDGNSMEEKLYLLKHHISQCGDLSQCIGCLQDSGFAMLLLLVYQKLQATLAVLTGWCKKSLEKPERSRLQQPSQAAGFVSSNSKSRDMTGIMRATAQKALSMGSYKIDTMEERHHVLVALIRIQLQRLSVLIT</sequence>
<protein>
    <submittedName>
        <fullName evidence="8">Fungal zn(2)-Cys(6) binuclear cluster domain-containing protein</fullName>
    </submittedName>
</protein>
<dbReference type="InterPro" id="IPR050815">
    <property type="entry name" value="TF_fung"/>
</dbReference>
<dbReference type="GeneID" id="28853206"/>
<dbReference type="AlphaFoldDB" id="A0A179EZV1"/>
<dbReference type="PANTHER" id="PTHR47338">
    <property type="entry name" value="ZN(II)2CYS6 TRANSCRIPTION FACTOR (EUROFUNG)-RELATED"/>
    <property type="match status" value="1"/>
</dbReference>
<dbReference type="Gene3D" id="4.10.240.10">
    <property type="entry name" value="Zn(2)-C6 fungal-type DNA-binding domain"/>
    <property type="match status" value="1"/>
</dbReference>
<dbReference type="GO" id="GO:0005634">
    <property type="term" value="C:nucleus"/>
    <property type="evidence" value="ECO:0007669"/>
    <property type="project" value="UniProtKB-SubCell"/>
</dbReference>
<dbReference type="InterPro" id="IPR001138">
    <property type="entry name" value="Zn2Cys6_DnaBD"/>
</dbReference>
<dbReference type="SUPFAM" id="SSF57701">
    <property type="entry name" value="Zn2/Cys6 DNA-binding domain"/>
    <property type="match status" value="1"/>
</dbReference>
<proteinExistence type="predicted"/>
<keyword evidence="3" id="KW-0805">Transcription regulation</keyword>
<keyword evidence="9" id="KW-1185">Reference proteome</keyword>
<dbReference type="EMBL" id="LSBJ02000014">
    <property type="protein sequence ID" value="OAQ58688.1"/>
    <property type="molecule type" value="Genomic_DNA"/>
</dbReference>
<dbReference type="CDD" id="cd00067">
    <property type="entry name" value="GAL4"/>
    <property type="match status" value="1"/>
</dbReference>
<evidence type="ECO:0000313" key="9">
    <source>
        <dbReference type="Proteomes" id="UP000078397"/>
    </source>
</evidence>
<keyword evidence="2" id="KW-0479">Metal-binding</keyword>
<dbReference type="KEGG" id="pchm:VFPPC_10921"/>
<dbReference type="OrthoDB" id="2740448at2759"/>
<dbReference type="PROSITE" id="PS00463">
    <property type="entry name" value="ZN2_CY6_FUNGAL_1"/>
    <property type="match status" value="1"/>
</dbReference>
<dbReference type="GO" id="GO:0008270">
    <property type="term" value="F:zinc ion binding"/>
    <property type="evidence" value="ECO:0007669"/>
    <property type="project" value="InterPro"/>
</dbReference>
<dbReference type="STRING" id="1380566.A0A179EZV1"/>
<evidence type="ECO:0000256" key="4">
    <source>
        <dbReference type="ARBA" id="ARBA00023163"/>
    </source>
</evidence>
<dbReference type="Pfam" id="PF00172">
    <property type="entry name" value="Zn_clus"/>
    <property type="match status" value="1"/>
</dbReference>
<accession>A0A179EZV1</accession>
<comment type="caution">
    <text evidence="8">The sequence shown here is derived from an EMBL/GenBank/DDBJ whole genome shotgun (WGS) entry which is preliminary data.</text>
</comment>
<evidence type="ECO:0000256" key="2">
    <source>
        <dbReference type="ARBA" id="ARBA00022723"/>
    </source>
</evidence>
<dbReference type="Proteomes" id="UP000078397">
    <property type="component" value="Unassembled WGS sequence"/>
</dbReference>
<feature type="compositionally biased region" description="Polar residues" evidence="6">
    <location>
        <begin position="115"/>
        <end position="140"/>
    </location>
</feature>
<keyword evidence="4" id="KW-0804">Transcription</keyword>
<feature type="domain" description="Zn(2)-C6 fungal-type" evidence="7">
    <location>
        <begin position="35"/>
        <end position="65"/>
    </location>
</feature>
<evidence type="ECO:0000259" key="7">
    <source>
        <dbReference type="PROSITE" id="PS50048"/>
    </source>
</evidence>
<dbReference type="PANTHER" id="PTHR47338:SF5">
    <property type="entry name" value="ZN(II)2CYS6 TRANSCRIPTION FACTOR (EUROFUNG)"/>
    <property type="match status" value="1"/>
</dbReference>
<evidence type="ECO:0000313" key="8">
    <source>
        <dbReference type="EMBL" id="OAQ58688.1"/>
    </source>
</evidence>
<feature type="region of interest" description="Disordered" evidence="6">
    <location>
        <begin position="111"/>
        <end position="140"/>
    </location>
</feature>
<evidence type="ECO:0000256" key="3">
    <source>
        <dbReference type="ARBA" id="ARBA00023015"/>
    </source>
</evidence>
<dbReference type="SMART" id="SM00066">
    <property type="entry name" value="GAL4"/>
    <property type="match status" value="1"/>
</dbReference>
<comment type="subcellular location">
    <subcellularLocation>
        <location evidence="1">Nucleus</location>
    </subcellularLocation>
</comment>
<dbReference type="GO" id="GO:0000981">
    <property type="term" value="F:DNA-binding transcription factor activity, RNA polymerase II-specific"/>
    <property type="evidence" value="ECO:0007669"/>
    <property type="project" value="InterPro"/>
</dbReference>
<keyword evidence="5" id="KW-0539">Nucleus</keyword>